<proteinExistence type="predicted"/>
<feature type="signal peptide" evidence="2">
    <location>
        <begin position="1"/>
        <end position="25"/>
    </location>
</feature>
<dbReference type="InterPro" id="IPR039448">
    <property type="entry name" value="Beta_helix"/>
</dbReference>
<feature type="region of interest" description="Disordered" evidence="1">
    <location>
        <begin position="22"/>
        <end position="91"/>
    </location>
</feature>
<sequence>MTSPKLALSSPLLLALLSACGGAAAGSTGDDTDGPTGTSDGSSGTPTGSDDGTTTASPTDGTTTASPTTSTTGPDTTGPDPDPTGTTTGDETEDLAIGEWTDAPGACPDGTTRVDLTTVDELAAASRGEGEYADDGPGTCYFIHDGEYAGADPLLYILHGGTAEAPIVFVGESRDGVRLRGRMTFEGDGSHVVVTNLTFDISGFEKGDSFNTASVEEVEDVTIDHVTFTGDCETGEDGGHIESNRANGLRVEACLIERYGRCGPEGHQDHGIYLAGGSDITVVNNVIRDNASRGIQLYTQGGQYGTLDGIVIERNRITGNGHADYEDGIVINAAGDGTITDVHVRRNLIYGNYYSGVRFAGPATEAIVVEHNTFYANGAGSAAGSRSEINIDDAGKAKGAKIGRNIFAGGHRVINDCYDAAAMGFHLDDNAVDLPVSDGDASCVGPVVEADPQFADPAAGDFHTAAPEVAAYGAYASPG</sequence>
<dbReference type="PROSITE" id="PS51257">
    <property type="entry name" value="PROKAR_LIPOPROTEIN"/>
    <property type="match status" value="1"/>
</dbReference>
<dbReference type="RefSeq" id="WP_269039197.1">
    <property type="nucleotide sequence ID" value="NZ_CP114040.1"/>
</dbReference>
<dbReference type="InterPro" id="IPR006626">
    <property type="entry name" value="PbH1"/>
</dbReference>
<evidence type="ECO:0000259" key="3">
    <source>
        <dbReference type="Pfam" id="PF13229"/>
    </source>
</evidence>
<keyword evidence="5" id="KW-1185">Reference proteome</keyword>
<evidence type="ECO:0000313" key="4">
    <source>
        <dbReference type="EMBL" id="WAS96833.1"/>
    </source>
</evidence>
<dbReference type="SMART" id="SM00710">
    <property type="entry name" value="PbH1"/>
    <property type="match status" value="6"/>
</dbReference>
<gene>
    <name evidence="4" type="ORF">O0S08_11855</name>
</gene>
<dbReference type="SUPFAM" id="SSF51126">
    <property type="entry name" value="Pectin lyase-like"/>
    <property type="match status" value="1"/>
</dbReference>
<organism evidence="4 5">
    <name type="scientific">Nannocystis punicea</name>
    <dbReference type="NCBI Taxonomy" id="2995304"/>
    <lineage>
        <taxon>Bacteria</taxon>
        <taxon>Pseudomonadati</taxon>
        <taxon>Myxococcota</taxon>
        <taxon>Polyangia</taxon>
        <taxon>Nannocystales</taxon>
        <taxon>Nannocystaceae</taxon>
        <taxon>Nannocystis</taxon>
    </lineage>
</organism>
<feature type="compositionally biased region" description="Low complexity" evidence="1">
    <location>
        <begin position="22"/>
        <end position="89"/>
    </location>
</feature>
<dbReference type="Proteomes" id="UP001164459">
    <property type="component" value="Chromosome"/>
</dbReference>
<dbReference type="Pfam" id="PF13229">
    <property type="entry name" value="Beta_helix"/>
    <property type="match status" value="1"/>
</dbReference>
<dbReference type="EMBL" id="CP114040">
    <property type="protein sequence ID" value="WAS96833.1"/>
    <property type="molecule type" value="Genomic_DNA"/>
</dbReference>
<dbReference type="Gene3D" id="2.160.20.10">
    <property type="entry name" value="Single-stranded right-handed beta-helix, Pectin lyase-like"/>
    <property type="match status" value="1"/>
</dbReference>
<evidence type="ECO:0000256" key="1">
    <source>
        <dbReference type="SAM" id="MobiDB-lite"/>
    </source>
</evidence>
<accession>A0ABY7HC22</accession>
<evidence type="ECO:0000313" key="5">
    <source>
        <dbReference type="Proteomes" id="UP001164459"/>
    </source>
</evidence>
<dbReference type="InterPro" id="IPR011050">
    <property type="entry name" value="Pectin_lyase_fold/virulence"/>
</dbReference>
<evidence type="ECO:0000256" key="2">
    <source>
        <dbReference type="SAM" id="SignalP"/>
    </source>
</evidence>
<dbReference type="InterPro" id="IPR012334">
    <property type="entry name" value="Pectin_lyas_fold"/>
</dbReference>
<name>A0ABY7HC22_9BACT</name>
<reference evidence="4" key="1">
    <citation type="submission" date="2022-11" db="EMBL/GenBank/DDBJ databases">
        <title>Minimal conservation of predation-associated metabolite biosynthetic gene clusters underscores biosynthetic potential of Myxococcota including descriptions for ten novel species: Archangium lansinium sp. nov., Myxococcus landrumus sp. nov., Nannocystis bai.</title>
        <authorList>
            <person name="Ahearne A."/>
            <person name="Stevens C."/>
            <person name="Dowd S."/>
        </authorList>
    </citation>
    <scope>NUCLEOTIDE SEQUENCE</scope>
    <source>
        <strain evidence="4">Fl3</strain>
    </source>
</reference>
<keyword evidence="2" id="KW-0732">Signal</keyword>
<feature type="domain" description="Right handed beta helix" evidence="3">
    <location>
        <begin position="192"/>
        <end position="321"/>
    </location>
</feature>
<protein>
    <submittedName>
        <fullName evidence="4">Right-handed parallel beta-helix repeat-containing protein</fullName>
    </submittedName>
</protein>
<feature type="chain" id="PRO_5046526419" evidence="2">
    <location>
        <begin position="26"/>
        <end position="479"/>
    </location>
</feature>